<dbReference type="AlphaFoldDB" id="A0A931C4Q6"/>
<dbReference type="EMBL" id="JADQTO010000003">
    <property type="protein sequence ID" value="MBG0561347.1"/>
    <property type="molecule type" value="Genomic_DNA"/>
</dbReference>
<evidence type="ECO:0000313" key="2">
    <source>
        <dbReference type="Proteomes" id="UP000598146"/>
    </source>
</evidence>
<proteinExistence type="predicted"/>
<dbReference type="RefSeq" id="WP_196413141.1">
    <property type="nucleotide sequence ID" value="NZ_JADQTO010000003.1"/>
</dbReference>
<keyword evidence="2" id="KW-1185">Reference proteome</keyword>
<dbReference type="SUPFAM" id="SSF55961">
    <property type="entry name" value="Bet v1-like"/>
    <property type="match status" value="1"/>
</dbReference>
<dbReference type="Gene3D" id="3.30.530.20">
    <property type="match status" value="1"/>
</dbReference>
<dbReference type="InterPro" id="IPR023393">
    <property type="entry name" value="START-like_dom_sf"/>
</dbReference>
<gene>
    <name evidence="1" type="ORF">I4J89_07720</name>
</gene>
<protein>
    <recommendedName>
        <fullName evidence="3">SRPBCC family protein</fullName>
    </recommendedName>
</protein>
<organism evidence="1 2">
    <name type="scientific">Actinoplanes aureus</name>
    <dbReference type="NCBI Taxonomy" id="2792083"/>
    <lineage>
        <taxon>Bacteria</taxon>
        <taxon>Bacillati</taxon>
        <taxon>Actinomycetota</taxon>
        <taxon>Actinomycetes</taxon>
        <taxon>Micromonosporales</taxon>
        <taxon>Micromonosporaceae</taxon>
        <taxon>Actinoplanes</taxon>
    </lineage>
</organism>
<dbReference type="Proteomes" id="UP000598146">
    <property type="component" value="Unassembled WGS sequence"/>
</dbReference>
<comment type="caution">
    <text evidence="1">The sequence shown here is derived from an EMBL/GenBank/DDBJ whole genome shotgun (WGS) entry which is preliminary data.</text>
</comment>
<evidence type="ECO:0000313" key="1">
    <source>
        <dbReference type="EMBL" id="MBG0561347.1"/>
    </source>
</evidence>
<evidence type="ECO:0008006" key="3">
    <source>
        <dbReference type="Google" id="ProtNLM"/>
    </source>
</evidence>
<name>A0A931C4Q6_9ACTN</name>
<reference evidence="1" key="1">
    <citation type="submission" date="2020-11" db="EMBL/GenBank/DDBJ databases">
        <title>Isolation and identification of active actinomycetes.</title>
        <authorList>
            <person name="Sun X."/>
        </authorList>
    </citation>
    <scope>NUCLEOTIDE SEQUENCE</scope>
    <source>
        <strain evidence="1">NEAU-A11</strain>
    </source>
</reference>
<accession>A0A931C4Q6</accession>
<sequence>MPAFLKVIRTTTKPVQVKEAASVELRRDAAAMWSFMWDPASSVVIDETTEIGVTLPGSPHGVGEIQVFIQRTAGGRRGVLHEVVELEPGRRAVTRSLASAVPAFGALTIESLGPGSCRLTQEHWVDLPAGVPVALVQECRDSCQRELRKMMSRLSELALR</sequence>